<proteinExistence type="predicted"/>
<dbReference type="OrthoDB" id="9940471at2"/>
<reference evidence="1 2" key="1">
    <citation type="submission" date="2018-11" db="EMBL/GenBank/DDBJ databases">
        <title>Genomes From Bacteria Associated with the Canine Oral Cavity: a Test Case for Automated Genome-Based Taxonomic Assignment.</title>
        <authorList>
            <person name="Coil D.A."/>
            <person name="Jospin G."/>
            <person name="Darling A.E."/>
            <person name="Wallis C."/>
            <person name="Davis I.J."/>
            <person name="Harris S."/>
            <person name="Eisen J.A."/>
            <person name="Holcombe L.J."/>
            <person name="O'Flynn C."/>
        </authorList>
    </citation>
    <scope>NUCLEOTIDE SEQUENCE [LARGE SCALE GENOMIC DNA]</scope>
    <source>
        <strain evidence="1 2">OH2617_COT-023</strain>
    </source>
</reference>
<evidence type="ECO:0000313" key="2">
    <source>
        <dbReference type="Proteomes" id="UP000278609"/>
    </source>
</evidence>
<dbReference type="AlphaFoldDB" id="A0A3P1XVW2"/>
<name>A0A3P1XVW2_TANFO</name>
<protein>
    <submittedName>
        <fullName evidence="1">Uncharacterized protein</fullName>
    </submittedName>
</protein>
<organism evidence="1 2">
    <name type="scientific">Tannerella forsythia</name>
    <name type="common">Bacteroides forsythus</name>
    <dbReference type="NCBI Taxonomy" id="28112"/>
    <lineage>
        <taxon>Bacteria</taxon>
        <taxon>Pseudomonadati</taxon>
        <taxon>Bacteroidota</taxon>
        <taxon>Bacteroidia</taxon>
        <taxon>Bacteroidales</taxon>
        <taxon>Tannerellaceae</taxon>
        <taxon>Tannerella</taxon>
    </lineage>
</organism>
<comment type="caution">
    <text evidence="1">The sequence shown here is derived from an EMBL/GenBank/DDBJ whole genome shotgun (WGS) entry which is preliminary data.</text>
</comment>
<gene>
    <name evidence="1" type="ORF">EII40_01135</name>
</gene>
<evidence type="ECO:0000313" key="1">
    <source>
        <dbReference type="EMBL" id="RRD62972.1"/>
    </source>
</evidence>
<accession>A0A3P1XVW2</accession>
<sequence length="93" mass="10596">MNCVSTGRTYTFLFCHFWLDPKVTKRSRLRALRTPSLRSQVGKSGNSLRFGQPDFLLPCSLLRRLTARGRMTNAHINVNCQLLCRVHAGSCTR</sequence>
<dbReference type="EMBL" id="RQYS01000003">
    <property type="protein sequence ID" value="RRD62972.1"/>
    <property type="molecule type" value="Genomic_DNA"/>
</dbReference>
<dbReference type="Proteomes" id="UP000278609">
    <property type="component" value="Unassembled WGS sequence"/>
</dbReference>